<sequence>MKERVESLETQKTREMKLPAWIRNASGAIIVSMFAQTVTIVWWASDLSSRHTIIEKQVDKNTGFIDAWPIMHEEVMVGLKEIQVENRNMKEMLHDIKKDIHK</sequence>
<keyword evidence="1" id="KW-0472">Membrane</keyword>
<accession>A0A060BL30</accession>
<dbReference type="Proteomes" id="UP000242360">
    <property type="component" value="Segment"/>
</dbReference>
<dbReference type="EMBL" id="KJ183192">
    <property type="protein sequence ID" value="AIA83204.1"/>
    <property type="molecule type" value="Genomic_DNA"/>
</dbReference>
<reference evidence="2 3" key="1">
    <citation type="submission" date="2014-01" db="EMBL/GenBank/DDBJ databases">
        <title>Sulfur oxidation genes in diverse deep-sea viruses.</title>
        <authorList>
            <person name="Anantharaman K."/>
            <person name="Duhaime M.B."/>
            <person name="Breier J.A."/>
            <person name="Toner B.M."/>
            <person name="Dick G.J."/>
        </authorList>
    </citation>
    <scope>NUCLEOTIDE SEQUENCE [LARGE SCALE GENOMIC DNA]</scope>
    <source>
        <strain evidence="2 3">KiloMoana</strain>
    </source>
</reference>
<feature type="transmembrane region" description="Helical" evidence="1">
    <location>
        <begin position="21"/>
        <end position="44"/>
    </location>
</feature>
<evidence type="ECO:0000313" key="3">
    <source>
        <dbReference type="Proteomes" id="UP000242360"/>
    </source>
</evidence>
<name>A0A060BL30_9CAUD</name>
<keyword evidence="1" id="KW-1133">Transmembrane helix</keyword>
<organism evidence="2 3">
    <name type="scientific">Lauvirus lau218</name>
    <dbReference type="NCBI Taxonomy" id="1465639"/>
    <lineage>
        <taxon>Viruses</taxon>
        <taxon>Duplodnaviria</taxon>
        <taxon>Heunggongvirae</taxon>
        <taxon>Uroviricota</taxon>
        <taxon>Caudoviricetes</taxon>
        <taxon>Autographivirales</taxon>
        <taxon>Lauvirus</taxon>
    </lineage>
</organism>
<keyword evidence="1" id="KW-0812">Transmembrane</keyword>
<evidence type="ECO:0000256" key="1">
    <source>
        <dbReference type="SAM" id="Phobius"/>
    </source>
</evidence>
<protein>
    <submittedName>
        <fullName evidence="2">Putative phage protein</fullName>
    </submittedName>
</protein>
<evidence type="ECO:0000313" key="2">
    <source>
        <dbReference type="EMBL" id="AIA83204.1"/>
    </source>
</evidence>
<proteinExistence type="predicted"/>